<dbReference type="InParanoid" id="A0A3N4KG77"/>
<keyword evidence="2" id="KW-1185">Reference proteome</keyword>
<reference evidence="1 2" key="1">
    <citation type="journal article" date="2018" name="Nat. Ecol. Evol.">
        <title>Pezizomycetes genomes reveal the molecular basis of ectomycorrhizal truffle lifestyle.</title>
        <authorList>
            <person name="Murat C."/>
            <person name="Payen T."/>
            <person name="Noel B."/>
            <person name="Kuo A."/>
            <person name="Morin E."/>
            <person name="Chen J."/>
            <person name="Kohler A."/>
            <person name="Krizsan K."/>
            <person name="Balestrini R."/>
            <person name="Da Silva C."/>
            <person name="Montanini B."/>
            <person name="Hainaut M."/>
            <person name="Levati E."/>
            <person name="Barry K.W."/>
            <person name="Belfiori B."/>
            <person name="Cichocki N."/>
            <person name="Clum A."/>
            <person name="Dockter R.B."/>
            <person name="Fauchery L."/>
            <person name="Guy J."/>
            <person name="Iotti M."/>
            <person name="Le Tacon F."/>
            <person name="Lindquist E.A."/>
            <person name="Lipzen A."/>
            <person name="Malagnac F."/>
            <person name="Mello A."/>
            <person name="Molinier V."/>
            <person name="Miyauchi S."/>
            <person name="Poulain J."/>
            <person name="Riccioni C."/>
            <person name="Rubini A."/>
            <person name="Sitrit Y."/>
            <person name="Splivallo R."/>
            <person name="Traeger S."/>
            <person name="Wang M."/>
            <person name="Zifcakova L."/>
            <person name="Wipf D."/>
            <person name="Zambonelli A."/>
            <person name="Paolocci F."/>
            <person name="Nowrousian M."/>
            <person name="Ottonello S."/>
            <person name="Baldrian P."/>
            <person name="Spatafora J.W."/>
            <person name="Henrissat B."/>
            <person name="Nagy L.G."/>
            <person name="Aury J.M."/>
            <person name="Wincker P."/>
            <person name="Grigoriev I.V."/>
            <person name="Bonfante P."/>
            <person name="Martin F.M."/>
        </authorList>
    </citation>
    <scope>NUCLEOTIDE SEQUENCE [LARGE SCALE GENOMIC DNA]</scope>
    <source>
        <strain evidence="1 2">CCBAS932</strain>
    </source>
</reference>
<sequence length="183" mass="20126">MLTQAVTEIYPVDSNLTITAIECIAKDKPKTLGVFSTRNQSIPYIINSIRQGRTTAATPANPRSSRSHLIITISGRTQYGMLVDIGGEEESMIRSTLPDQMSKISMEISHDNCNFRRLLEQIMKRQDFSVPGLKRASGLNAAVCSFMERVAGPEGTPGVDVKVLITCDGGRVDLLKRTLASYY</sequence>
<evidence type="ECO:0000313" key="1">
    <source>
        <dbReference type="EMBL" id="RPB07361.1"/>
    </source>
</evidence>
<dbReference type="OrthoDB" id="10435842at2759"/>
<dbReference type="EMBL" id="ML119185">
    <property type="protein sequence ID" value="RPB07361.1"/>
    <property type="molecule type" value="Genomic_DNA"/>
</dbReference>
<dbReference type="AlphaFoldDB" id="A0A3N4KG77"/>
<evidence type="ECO:0008006" key="3">
    <source>
        <dbReference type="Google" id="ProtNLM"/>
    </source>
</evidence>
<gene>
    <name evidence="1" type="ORF">P167DRAFT_540175</name>
</gene>
<dbReference type="Proteomes" id="UP000277580">
    <property type="component" value="Unassembled WGS sequence"/>
</dbReference>
<proteinExistence type="predicted"/>
<name>A0A3N4KG77_9PEZI</name>
<evidence type="ECO:0000313" key="2">
    <source>
        <dbReference type="Proteomes" id="UP000277580"/>
    </source>
</evidence>
<dbReference type="SUPFAM" id="SSF52540">
    <property type="entry name" value="P-loop containing nucleoside triphosphate hydrolases"/>
    <property type="match status" value="1"/>
</dbReference>
<protein>
    <recommendedName>
        <fullName evidence="3">Kinesin motor domain-containing protein</fullName>
    </recommendedName>
</protein>
<accession>A0A3N4KG77</accession>
<dbReference type="InterPro" id="IPR027417">
    <property type="entry name" value="P-loop_NTPase"/>
</dbReference>
<organism evidence="1 2">
    <name type="scientific">Morchella conica CCBAS932</name>
    <dbReference type="NCBI Taxonomy" id="1392247"/>
    <lineage>
        <taxon>Eukaryota</taxon>
        <taxon>Fungi</taxon>
        <taxon>Dikarya</taxon>
        <taxon>Ascomycota</taxon>
        <taxon>Pezizomycotina</taxon>
        <taxon>Pezizomycetes</taxon>
        <taxon>Pezizales</taxon>
        <taxon>Morchellaceae</taxon>
        <taxon>Morchella</taxon>
    </lineage>
</organism>